<proteinExistence type="predicted"/>
<organism evidence="1 2">
    <name type="scientific">Nocardiopsis sediminis</name>
    <dbReference type="NCBI Taxonomy" id="1778267"/>
    <lineage>
        <taxon>Bacteria</taxon>
        <taxon>Bacillati</taxon>
        <taxon>Actinomycetota</taxon>
        <taxon>Actinomycetes</taxon>
        <taxon>Streptosporangiales</taxon>
        <taxon>Nocardiopsidaceae</taxon>
        <taxon>Nocardiopsis</taxon>
    </lineage>
</organism>
<name>A0ABV8FLR9_9ACTN</name>
<dbReference type="EMBL" id="JBHSBH010000007">
    <property type="protein sequence ID" value="MFC3996314.1"/>
    <property type="molecule type" value="Genomic_DNA"/>
</dbReference>
<keyword evidence="2" id="KW-1185">Reference proteome</keyword>
<evidence type="ECO:0000313" key="2">
    <source>
        <dbReference type="Proteomes" id="UP001595847"/>
    </source>
</evidence>
<evidence type="ECO:0000313" key="1">
    <source>
        <dbReference type="EMBL" id="MFC3996314.1"/>
    </source>
</evidence>
<sequence>MPDPRSIALTCRGAVVAEYDSGTDVDPVLSPRPHLHPVRTLTGTVVTETHPEDHRHHLGVGVAVADVAGVSFWGGTTFVRDRGPVLLANHGRQEHRRWRRAAPSARTEELAWVGTDGSELISEVRDTTAHDLGEGVWALDLRTRLRNSSGRRLRLHSPATKGRPGAGYGGFFWRAPIAAEAPRCIGPTAEGEKALHGSRSPWLALSGRSTAGAPWTLVFVAAGEVRDPWFLRAGQYPGVGASLAWSHPLEVGPGAVIDRRVVTVVADGHPDPDTLAALAAAAHACSADDAAGAPGAGG</sequence>
<comment type="caution">
    <text evidence="1">The sequence shown here is derived from an EMBL/GenBank/DDBJ whole genome shotgun (WGS) entry which is preliminary data.</text>
</comment>
<reference evidence="2" key="1">
    <citation type="journal article" date="2019" name="Int. J. Syst. Evol. Microbiol.">
        <title>The Global Catalogue of Microorganisms (GCM) 10K type strain sequencing project: providing services to taxonomists for standard genome sequencing and annotation.</title>
        <authorList>
            <consortium name="The Broad Institute Genomics Platform"/>
            <consortium name="The Broad Institute Genome Sequencing Center for Infectious Disease"/>
            <person name="Wu L."/>
            <person name="Ma J."/>
        </authorList>
    </citation>
    <scope>NUCLEOTIDE SEQUENCE [LARGE SCALE GENOMIC DNA]</scope>
    <source>
        <strain evidence="2">TBRC 1826</strain>
    </source>
</reference>
<dbReference type="InterPro" id="IPR029475">
    <property type="entry name" value="DUF6807"/>
</dbReference>
<dbReference type="RefSeq" id="WP_378532252.1">
    <property type="nucleotide sequence ID" value="NZ_JBHSBH010000007.1"/>
</dbReference>
<dbReference type="Pfam" id="PF14100">
    <property type="entry name" value="DUF6807"/>
    <property type="match status" value="1"/>
</dbReference>
<gene>
    <name evidence="1" type="ORF">ACFOVU_10335</name>
</gene>
<dbReference type="Proteomes" id="UP001595847">
    <property type="component" value="Unassembled WGS sequence"/>
</dbReference>
<accession>A0ABV8FLR9</accession>
<protein>
    <submittedName>
        <fullName evidence="1">PmoA family protein</fullName>
    </submittedName>
</protein>